<feature type="compositionally biased region" description="Acidic residues" evidence="1">
    <location>
        <begin position="346"/>
        <end position="358"/>
    </location>
</feature>
<sequence>MGFKRPFDSDEFQELPFKQARQLDFGNNLTQFAHLYKTTSLALDVTDDYDRGFVKSQHHHTFENNTVFEVPNFSRDIEISAPLSLVTSSSSDEDVGSRAAAAAYPYSQGHSEFDFPRRFVPFEDAYCSYLDRSPRRQVPLGPNHQASIPIWGGHLKNPLEREGSFNPNSYSLVSESNNDIYNDNEERMMGTCIMPMPDAESSENKNNEAGNGRTDCCCLDEGSVRCVRQHVMEAREKLKNSLGYEKFEHLGFYDMGEEVTRKWSEEDQRAFHAVVYSNPASFGQNFWKQLSQVFATRSTKEIVSYYFNVFMLRRRAAQNRSNLLDIDSDDDELHGINRGSYKVQVSEEDDDSDIDSVDQNDHADHRDNIPIEDDDDDDDDDDHDGDEDLGDGGGDATGEDSGIDYVSETPDTKSFDGSRLNAAAVEHVGNNAGIVREDFTVQDDSCMSFEFQADKDDSCDPGDTGAALQVNSATKSDNRACLPGNGDEYSDAVDHDHVYLLDPCDAKAWDARYTVPIKGVELLPTCNMIEEIFGQGTSSD</sequence>
<gene>
    <name evidence="2" type="ORF">JCGZ_15691</name>
</gene>
<accession>A0A067LB22</accession>
<dbReference type="PANTHER" id="PTHR46872">
    <property type="entry name" value="DNA BINDING PROTEIN"/>
    <property type="match status" value="1"/>
</dbReference>
<evidence type="ECO:0000313" key="2">
    <source>
        <dbReference type="EMBL" id="KDP41284.1"/>
    </source>
</evidence>
<reference evidence="2 3" key="1">
    <citation type="journal article" date="2014" name="PLoS ONE">
        <title>Global Analysis of Gene Expression Profiles in Physic Nut (Jatropha curcas L.) Seedlings Exposed to Salt Stress.</title>
        <authorList>
            <person name="Zhang L."/>
            <person name="Zhang C."/>
            <person name="Wu P."/>
            <person name="Chen Y."/>
            <person name="Li M."/>
            <person name="Jiang H."/>
            <person name="Wu G."/>
        </authorList>
    </citation>
    <scope>NUCLEOTIDE SEQUENCE [LARGE SCALE GENOMIC DNA]</scope>
    <source>
        <strain evidence="3">cv. GZQX0401</strain>
        <tissue evidence="2">Young leaves</tissue>
    </source>
</reference>
<dbReference type="AlphaFoldDB" id="A0A067LB22"/>
<evidence type="ECO:0000256" key="1">
    <source>
        <dbReference type="SAM" id="MobiDB-lite"/>
    </source>
</evidence>
<proteinExistence type="predicted"/>
<evidence type="ECO:0008006" key="4">
    <source>
        <dbReference type="Google" id="ProtNLM"/>
    </source>
</evidence>
<evidence type="ECO:0000313" key="3">
    <source>
        <dbReference type="Proteomes" id="UP000027138"/>
    </source>
</evidence>
<dbReference type="InterPro" id="IPR001005">
    <property type="entry name" value="SANT/Myb"/>
</dbReference>
<protein>
    <recommendedName>
        <fullName evidence="4">Myb-like domain-containing protein</fullName>
    </recommendedName>
</protein>
<dbReference type="OrthoDB" id="1908944at2759"/>
<dbReference type="KEGG" id="jcu:105630528"/>
<keyword evidence="3" id="KW-1185">Reference proteome</keyword>
<feature type="region of interest" description="Disordered" evidence="1">
    <location>
        <begin position="343"/>
        <end position="415"/>
    </location>
</feature>
<feature type="compositionally biased region" description="Basic and acidic residues" evidence="1">
    <location>
        <begin position="359"/>
        <end position="369"/>
    </location>
</feature>
<dbReference type="EMBL" id="KK914318">
    <property type="protein sequence ID" value="KDP41284.1"/>
    <property type="molecule type" value="Genomic_DNA"/>
</dbReference>
<organism evidence="2 3">
    <name type="scientific">Jatropha curcas</name>
    <name type="common">Barbados nut</name>
    <dbReference type="NCBI Taxonomy" id="180498"/>
    <lineage>
        <taxon>Eukaryota</taxon>
        <taxon>Viridiplantae</taxon>
        <taxon>Streptophyta</taxon>
        <taxon>Embryophyta</taxon>
        <taxon>Tracheophyta</taxon>
        <taxon>Spermatophyta</taxon>
        <taxon>Magnoliopsida</taxon>
        <taxon>eudicotyledons</taxon>
        <taxon>Gunneridae</taxon>
        <taxon>Pentapetalae</taxon>
        <taxon>rosids</taxon>
        <taxon>fabids</taxon>
        <taxon>Malpighiales</taxon>
        <taxon>Euphorbiaceae</taxon>
        <taxon>Crotonoideae</taxon>
        <taxon>Jatropheae</taxon>
        <taxon>Jatropha</taxon>
    </lineage>
</organism>
<dbReference type="STRING" id="180498.A0A067LB22"/>
<dbReference type="Proteomes" id="UP000027138">
    <property type="component" value="Unassembled WGS sequence"/>
</dbReference>
<dbReference type="CDD" id="cd00167">
    <property type="entry name" value="SANT"/>
    <property type="match status" value="1"/>
</dbReference>
<feature type="compositionally biased region" description="Acidic residues" evidence="1">
    <location>
        <begin position="370"/>
        <end position="390"/>
    </location>
</feature>
<name>A0A067LB22_JATCU</name>
<dbReference type="PANTHER" id="PTHR46872:SF5">
    <property type="entry name" value="MYB-LIKE DOMAIN-CONTAINING PROTEIN"/>
    <property type="match status" value="1"/>
</dbReference>